<dbReference type="InterPro" id="IPR036855">
    <property type="entry name" value="Znf_CCCH_sf"/>
</dbReference>
<dbReference type="InterPro" id="IPR041677">
    <property type="entry name" value="DNA2/NAM7_AAA_11"/>
</dbReference>
<dbReference type="PANTHER" id="PTHR10887">
    <property type="entry name" value="DNA2/NAM7 HELICASE FAMILY"/>
    <property type="match status" value="1"/>
</dbReference>
<keyword evidence="1 4" id="KW-0479">Metal-binding</keyword>
<evidence type="ECO:0000256" key="5">
    <source>
        <dbReference type="SAM" id="MobiDB-lite"/>
    </source>
</evidence>
<dbReference type="Pfam" id="PF13086">
    <property type="entry name" value="AAA_11"/>
    <property type="match status" value="1"/>
</dbReference>
<dbReference type="PANTHER" id="PTHR10887:SF341">
    <property type="entry name" value="NFX1-TYPE ZINC FINGER-CONTAINING PROTEIN 1"/>
    <property type="match status" value="1"/>
</dbReference>
<evidence type="ECO:0000256" key="2">
    <source>
        <dbReference type="ARBA" id="ARBA00022771"/>
    </source>
</evidence>
<keyword evidence="8" id="KW-0378">Hydrolase</keyword>
<dbReference type="PROSITE" id="PS51644">
    <property type="entry name" value="HTH_OST"/>
    <property type="match status" value="1"/>
</dbReference>
<dbReference type="InterPro" id="IPR025605">
    <property type="entry name" value="OST-HTH/LOTUS_dom"/>
</dbReference>
<dbReference type="CDD" id="cd18808">
    <property type="entry name" value="SF1_C_Upf1"/>
    <property type="match status" value="1"/>
</dbReference>
<accession>A0A0M0JJ27</accession>
<reference evidence="9" key="1">
    <citation type="journal article" date="2015" name="PLoS Genet.">
        <title>Genome Sequence and Transcriptome Analyses of Chrysochromulina tobin: Metabolic Tools for Enhanced Algal Fitness in the Prominent Order Prymnesiales (Haptophyceae).</title>
        <authorList>
            <person name="Hovde B.T."/>
            <person name="Deodato C.R."/>
            <person name="Hunsperger H.M."/>
            <person name="Ryken S.A."/>
            <person name="Yost W."/>
            <person name="Jha R.K."/>
            <person name="Patterson J."/>
            <person name="Monnat R.J. Jr."/>
            <person name="Barlow S.B."/>
            <person name="Starkenburg S.R."/>
            <person name="Cattolico R.A."/>
        </authorList>
    </citation>
    <scope>NUCLEOTIDE SEQUENCE</scope>
    <source>
        <strain evidence="9">CCMP291</strain>
    </source>
</reference>
<protein>
    <submittedName>
        <fullName evidence="8">p-loop containing nucleoside triphosphate hydrolase protein</fullName>
    </submittedName>
</protein>
<dbReference type="PROSITE" id="PS50103">
    <property type="entry name" value="ZF_C3H1"/>
    <property type="match status" value="1"/>
</dbReference>
<feature type="region of interest" description="Disordered" evidence="5">
    <location>
        <begin position="556"/>
        <end position="578"/>
    </location>
</feature>
<comment type="caution">
    <text evidence="8">The sequence shown here is derived from an EMBL/GenBank/DDBJ whole genome shotgun (WGS) entry which is preliminary data.</text>
</comment>
<dbReference type="Gene3D" id="3.40.50.300">
    <property type="entry name" value="P-loop containing nucleotide triphosphate hydrolases"/>
    <property type="match status" value="3"/>
</dbReference>
<dbReference type="GO" id="GO:0008270">
    <property type="term" value="F:zinc ion binding"/>
    <property type="evidence" value="ECO:0007669"/>
    <property type="project" value="UniProtKB-KW"/>
</dbReference>
<dbReference type="InterPro" id="IPR041679">
    <property type="entry name" value="DNA2/NAM7-like_C"/>
</dbReference>
<feature type="compositionally biased region" description="Basic and acidic residues" evidence="5">
    <location>
        <begin position="560"/>
        <end position="575"/>
    </location>
</feature>
<evidence type="ECO:0000256" key="1">
    <source>
        <dbReference type="ARBA" id="ARBA00022723"/>
    </source>
</evidence>
<evidence type="ECO:0000313" key="8">
    <source>
        <dbReference type="EMBL" id="KOO26248.1"/>
    </source>
</evidence>
<dbReference type="GO" id="GO:0016787">
    <property type="term" value="F:hydrolase activity"/>
    <property type="evidence" value="ECO:0007669"/>
    <property type="project" value="UniProtKB-KW"/>
</dbReference>
<dbReference type="InterPro" id="IPR045055">
    <property type="entry name" value="DNA2/NAM7-like"/>
</dbReference>
<keyword evidence="2 4" id="KW-0863">Zinc-finger</keyword>
<dbReference type="SMART" id="SM00356">
    <property type="entry name" value="ZnF_C3H1"/>
    <property type="match status" value="1"/>
</dbReference>
<dbReference type="InterPro" id="IPR027417">
    <property type="entry name" value="P-loop_NTPase"/>
</dbReference>
<feature type="compositionally biased region" description="Basic and acidic residues" evidence="5">
    <location>
        <begin position="199"/>
        <end position="224"/>
    </location>
</feature>
<dbReference type="GO" id="GO:0031048">
    <property type="term" value="P:regulatory ncRNA-mediated heterochromatin formation"/>
    <property type="evidence" value="ECO:0007669"/>
    <property type="project" value="TreeGrafter"/>
</dbReference>
<feature type="domain" description="C3H1-type" evidence="6">
    <location>
        <begin position="673"/>
        <end position="700"/>
    </location>
</feature>
<dbReference type="CDD" id="cd17936">
    <property type="entry name" value="EEXXEc_NFX1"/>
    <property type="match status" value="1"/>
</dbReference>
<proteinExistence type="predicted"/>
<feature type="non-terminal residue" evidence="8">
    <location>
        <position position="1340"/>
    </location>
</feature>
<dbReference type="GO" id="GO:0004386">
    <property type="term" value="F:helicase activity"/>
    <property type="evidence" value="ECO:0007669"/>
    <property type="project" value="InterPro"/>
</dbReference>
<dbReference type="InterPro" id="IPR047187">
    <property type="entry name" value="SF1_C_Upf1"/>
</dbReference>
<evidence type="ECO:0000256" key="3">
    <source>
        <dbReference type="ARBA" id="ARBA00022833"/>
    </source>
</evidence>
<organism evidence="8 9">
    <name type="scientific">Chrysochromulina tobinii</name>
    <dbReference type="NCBI Taxonomy" id="1460289"/>
    <lineage>
        <taxon>Eukaryota</taxon>
        <taxon>Haptista</taxon>
        <taxon>Haptophyta</taxon>
        <taxon>Prymnesiophyceae</taxon>
        <taxon>Prymnesiales</taxon>
        <taxon>Chrysochromulinaceae</taxon>
        <taxon>Chrysochromulina</taxon>
    </lineage>
</organism>
<dbReference type="Pfam" id="PF00642">
    <property type="entry name" value="zf-CCCH"/>
    <property type="match status" value="1"/>
</dbReference>
<evidence type="ECO:0000259" key="7">
    <source>
        <dbReference type="PROSITE" id="PS51644"/>
    </source>
</evidence>
<dbReference type="GO" id="GO:0031380">
    <property type="term" value="C:nuclear RNA-directed RNA polymerase complex"/>
    <property type="evidence" value="ECO:0007669"/>
    <property type="project" value="TreeGrafter"/>
</dbReference>
<keyword evidence="3 4" id="KW-0862">Zinc</keyword>
<dbReference type="OrthoDB" id="2423195at2759"/>
<dbReference type="Pfam" id="PF13087">
    <property type="entry name" value="AAA_12"/>
    <property type="match status" value="1"/>
</dbReference>
<dbReference type="SUPFAM" id="SSF90229">
    <property type="entry name" value="CCCH zinc finger"/>
    <property type="match status" value="1"/>
</dbReference>
<dbReference type="Proteomes" id="UP000037460">
    <property type="component" value="Unassembled WGS sequence"/>
</dbReference>
<feature type="compositionally biased region" description="Low complexity" evidence="5">
    <location>
        <begin position="225"/>
        <end position="242"/>
    </location>
</feature>
<feature type="zinc finger region" description="C3H1-type" evidence="4">
    <location>
        <begin position="673"/>
        <end position="700"/>
    </location>
</feature>
<keyword evidence="9" id="KW-1185">Reference proteome</keyword>
<dbReference type="Gene3D" id="2.30.30.1190">
    <property type="match status" value="1"/>
</dbReference>
<evidence type="ECO:0000259" key="6">
    <source>
        <dbReference type="PROSITE" id="PS50103"/>
    </source>
</evidence>
<feature type="domain" description="HTH OST-type" evidence="7">
    <location>
        <begin position="96"/>
        <end position="170"/>
    </location>
</feature>
<dbReference type="InterPro" id="IPR000571">
    <property type="entry name" value="Znf_CCCH"/>
</dbReference>
<name>A0A0M0JJ27_9EUKA</name>
<dbReference type="EMBL" id="JWZX01002877">
    <property type="protein sequence ID" value="KOO26248.1"/>
    <property type="molecule type" value="Genomic_DNA"/>
</dbReference>
<evidence type="ECO:0000256" key="4">
    <source>
        <dbReference type="PROSITE-ProRule" id="PRU00723"/>
    </source>
</evidence>
<evidence type="ECO:0000313" key="9">
    <source>
        <dbReference type="Proteomes" id="UP000037460"/>
    </source>
</evidence>
<dbReference type="SUPFAM" id="SSF52540">
    <property type="entry name" value="P-loop containing nucleoside triphosphate hydrolases"/>
    <property type="match status" value="1"/>
</dbReference>
<sequence>MIKLIDHGRGARPGLFDAVQVCESCRSKAGGRTDTDGVFYCNSCWKDWTKVDVELTLTASGGGSGGLVPPVAGSAVVTATVPAGPLSSSGLQHSTPSPAMAKYVSELLAARGPCIPGTAFKQYFREHHGFELDLGKGKLQDFLKLYEGVCKLQMQPMPNGPSNLFVYAVGDDELRPPPHSKTLEAASEVDLVARTLRQQKAEDETRAKEAKEQEQAKRSQRAADQRQAQQQQQPIRASQQAAVPKADDVNRPFFDKAVKTETFTFKNVEAAERFAEALETYADGDLPWRLTRLDEYGLKRMVDAAQIAGADATMAMVRALMQPQYKEDKFTPALETCVRELFAAHSLLERITRSVERSEQSSKTLIALVDFGLTITNALGPARLHKGVGGRLLGNLAAALIGKCRDLVAERPESTGARKALQGAQNLRNVLDRELSSANHMRKVEAQVAAAADRRHAAHITQLPGGRHSNDYVDFRQISIVPTVDELSPSQIPFLPRVDRVETFLAEDKQTQLLDRQFRLLREDMIRSVRDALGKGVPFYLPVALVGLEDHGYRRRVRDQRRDRDQRQDGDDTLKMEMGYQRGPSGLRFVIEDGAKDRLPRGLALIELLSRRRLLQVGSLALLRDGDQNIAIGRVVKALREATVDNPTSDQQIGISFDDENLVQLLENKKCRNSRREVCTFFLKGRCKYGDQCQFLHESKTFQLVPIPGSFFAYEPVLKCLQKIRELPFCEELLLQKKVPAPPTYHATPELRRPQPQNVMEQLDRQLRQRGMVLDRAQRAAFEHATSSRVASIVGPPGCGKSFAGSELARAILAATQETLLVVCYTNHALDQFLCHLLDRNEQRIVRIGGKSKEVRLEPYSLYNLKQTSREERDAPEKRRVWALHQEMEAVRTRLHERCDVLRSVDDMDWRKLKEFLLVEDPAAARQLSVPTEQQHGYQTVARGGQRMRDDYLWKAWQAGVHPPPPPFEDRQALPLWRLSRAGRQAKRAEWVKQLSAEIEAELIADRREFDQLDAELSAFDTISEQTVLREARVIAATTTGAAMYHSLIKSAKPGVLLLEEAGEVLEAHVISSLSSSIRHVIMIGDHQQLRPKVETYHLTAAAKTGYDLNVSLFERLIKGGMAHAVLETQHRMRPEISSIARHMTYPELRDHESVMGREDVRGLAKNVCFINHSHLENGEADDGLAFKSLSKVNEFEADMAVQVAQYLLLQRYRTDSIVVLTPYLGQLKILNEKFKKHRITATVGERDIEDLLSISVEQPWLQQIDNSAKGIRTCTIDNYQGEEADLIITTLVRSNRQGQLGFLGKADAEQRVNVLCTRARLGMIFIGNADCFLNASPRS</sequence>
<gene>
    <name evidence="8" type="ORF">Ctob_006501</name>
</gene>
<feature type="region of interest" description="Disordered" evidence="5">
    <location>
        <begin position="199"/>
        <end position="248"/>
    </location>
</feature>